<dbReference type="PANTHER" id="PTHR30055:SF183">
    <property type="entry name" value="NUCLEOID OCCLUSION FACTOR SLMA"/>
    <property type="match status" value="1"/>
</dbReference>
<dbReference type="Proteomes" id="UP000283474">
    <property type="component" value="Chromosome"/>
</dbReference>
<dbReference type="Gene3D" id="1.10.357.10">
    <property type="entry name" value="Tetracycline Repressor, domain 2"/>
    <property type="match status" value="1"/>
</dbReference>
<feature type="domain" description="HTH tetR-type" evidence="4">
    <location>
        <begin position="14"/>
        <end position="74"/>
    </location>
</feature>
<name>A0A410GAL3_9BURK</name>
<keyword evidence="1" id="KW-0175">Coiled coil</keyword>
<evidence type="ECO:0000313" key="5">
    <source>
        <dbReference type="EMBL" id="QAA93265.1"/>
    </source>
</evidence>
<keyword evidence="2 3" id="KW-0238">DNA-binding</keyword>
<keyword evidence="6" id="KW-1185">Reference proteome</keyword>
<dbReference type="Pfam" id="PF00440">
    <property type="entry name" value="TetR_N"/>
    <property type="match status" value="1"/>
</dbReference>
<dbReference type="EMBL" id="CP022987">
    <property type="protein sequence ID" value="QAA93265.1"/>
    <property type="molecule type" value="Genomic_DNA"/>
</dbReference>
<dbReference type="PROSITE" id="PS50977">
    <property type="entry name" value="HTH_TETR_2"/>
    <property type="match status" value="1"/>
</dbReference>
<dbReference type="Pfam" id="PF17932">
    <property type="entry name" value="TetR_C_24"/>
    <property type="match status" value="1"/>
</dbReference>
<dbReference type="GO" id="GO:0003700">
    <property type="term" value="F:DNA-binding transcription factor activity"/>
    <property type="evidence" value="ECO:0007669"/>
    <property type="project" value="TreeGrafter"/>
</dbReference>
<dbReference type="SUPFAM" id="SSF46689">
    <property type="entry name" value="Homeodomain-like"/>
    <property type="match status" value="1"/>
</dbReference>
<dbReference type="RefSeq" id="WP_128354307.1">
    <property type="nucleotide sequence ID" value="NZ_CP022987.1"/>
</dbReference>
<dbReference type="KEGG" id="pus:CKA81_05010"/>
<dbReference type="AlphaFoldDB" id="A0A410GAL3"/>
<dbReference type="PANTHER" id="PTHR30055">
    <property type="entry name" value="HTH-TYPE TRANSCRIPTIONAL REGULATOR RUTR"/>
    <property type="match status" value="1"/>
</dbReference>
<gene>
    <name evidence="5" type="ORF">CKA81_05010</name>
</gene>
<proteinExistence type="predicted"/>
<dbReference type="InterPro" id="IPR041490">
    <property type="entry name" value="KstR2_TetR_C"/>
</dbReference>
<dbReference type="InterPro" id="IPR001647">
    <property type="entry name" value="HTH_TetR"/>
</dbReference>
<accession>A0A410GAL3</accession>
<protein>
    <submittedName>
        <fullName evidence="5">TetR family transcriptional regulator</fullName>
    </submittedName>
</protein>
<reference evidence="5 6" key="1">
    <citation type="submission" date="2017-08" db="EMBL/GenBank/DDBJ databases">
        <authorList>
            <person name="Park S.-J."/>
            <person name="Kim H."/>
        </authorList>
    </citation>
    <scope>NUCLEOTIDE SEQUENCE [LARGE SCALE GENOMIC DNA]</scope>
    <source>
        <strain evidence="6">ye3</strain>
    </source>
</reference>
<evidence type="ECO:0000256" key="1">
    <source>
        <dbReference type="ARBA" id="ARBA00023054"/>
    </source>
</evidence>
<dbReference type="InterPro" id="IPR009057">
    <property type="entry name" value="Homeodomain-like_sf"/>
</dbReference>
<dbReference type="GO" id="GO:0000976">
    <property type="term" value="F:transcription cis-regulatory region binding"/>
    <property type="evidence" value="ECO:0007669"/>
    <property type="project" value="TreeGrafter"/>
</dbReference>
<dbReference type="InterPro" id="IPR036271">
    <property type="entry name" value="Tet_transcr_reg_TetR-rel_C_sf"/>
</dbReference>
<evidence type="ECO:0000259" key="4">
    <source>
        <dbReference type="PROSITE" id="PS50977"/>
    </source>
</evidence>
<feature type="DNA-binding region" description="H-T-H motif" evidence="3">
    <location>
        <begin position="37"/>
        <end position="56"/>
    </location>
</feature>
<evidence type="ECO:0000256" key="2">
    <source>
        <dbReference type="ARBA" id="ARBA00023125"/>
    </source>
</evidence>
<organism evidence="5 6">
    <name type="scientific">Pollutimonas thiosulfatoxidans</name>
    <dbReference type="NCBI Taxonomy" id="2028345"/>
    <lineage>
        <taxon>Bacteria</taxon>
        <taxon>Pseudomonadati</taxon>
        <taxon>Pseudomonadota</taxon>
        <taxon>Betaproteobacteria</taxon>
        <taxon>Burkholderiales</taxon>
        <taxon>Alcaligenaceae</taxon>
        <taxon>Pollutimonas</taxon>
    </lineage>
</organism>
<evidence type="ECO:0000313" key="6">
    <source>
        <dbReference type="Proteomes" id="UP000283474"/>
    </source>
</evidence>
<dbReference type="InterPro" id="IPR050109">
    <property type="entry name" value="HTH-type_TetR-like_transc_reg"/>
</dbReference>
<dbReference type="SUPFAM" id="SSF48498">
    <property type="entry name" value="Tetracyclin repressor-like, C-terminal domain"/>
    <property type="match status" value="1"/>
</dbReference>
<dbReference type="OrthoDB" id="5523834at2"/>
<evidence type="ECO:0000256" key="3">
    <source>
        <dbReference type="PROSITE-ProRule" id="PRU00335"/>
    </source>
</evidence>
<sequence>MNHLATRPPVQGEEDRRTVVILTAARLFRENGYERTTVRELAEAVGLRSGSLFHHFKSKEEILVAVMANGIQSVIDEGRQLVQQHADPAGRLEGLFRLHMHSIISGVGGDAMHAMIYDWRSLSREAREPIEQLSKAYEQLWHEAIDLAVASGLLQGDAAIIRKHLLGGMNATVRWYRPDGRLGAEAFIDQMLQAALPAMGSWHQKR</sequence>
<dbReference type="PRINTS" id="PR00455">
    <property type="entry name" value="HTHTETR"/>
</dbReference>